<gene>
    <name evidence="1" type="ORF">CcrPW_gp249c</name>
</gene>
<evidence type="ECO:0000313" key="1">
    <source>
        <dbReference type="EMBL" id="AXQ68788.1"/>
    </source>
</evidence>
<keyword evidence="2" id="KW-1185">Reference proteome</keyword>
<organism evidence="1 2">
    <name type="scientific">Caulobacter phage CcrPW</name>
    <dbReference type="NCBI Taxonomy" id="2283271"/>
    <lineage>
        <taxon>Viruses</taxon>
        <taxon>Duplodnaviria</taxon>
        <taxon>Heunggongvirae</taxon>
        <taxon>Uroviricota</taxon>
        <taxon>Caudoviricetes</taxon>
        <taxon>Jeanschmidtviridae</taxon>
        <taxon>Colossusvirus</taxon>
        <taxon>Colossusvirus PW</taxon>
    </lineage>
</organism>
<reference evidence="1 2" key="2">
    <citation type="submission" date="2018-09" db="EMBL/GenBank/DDBJ databases">
        <title>Giant CbK-like Caulobacter bacteriophages have genetically divergent genomes.</title>
        <authorList>
            <person name="Wilson K."/>
            <person name="Ely B."/>
        </authorList>
    </citation>
    <scope>NUCLEOTIDE SEQUENCE [LARGE SCALE GENOMIC DNA]</scope>
</reference>
<evidence type="ECO:0000313" key="2">
    <source>
        <dbReference type="Proteomes" id="UP000259026"/>
    </source>
</evidence>
<sequence length="42" mass="5021">MVRTPLSRLKLNLTPSSSRLRRLSTFGFKIYRYFSATWLMKP</sequence>
<dbReference type="EMBL" id="MH588545">
    <property type="protein sequence ID" value="AXQ68788.1"/>
    <property type="molecule type" value="Genomic_DNA"/>
</dbReference>
<accession>A0A385EDH1</accession>
<name>A0A385EDH1_9CAUD</name>
<proteinExistence type="predicted"/>
<protein>
    <submittedName>
        <fullName evidence="1">Uncharacterized protein</fullName>
    </submittedName>
</protein>
<dbReference type="Proteomes" id="UP000259026">
    <property type="component" value="Segment"/>
</dbReference>
<reference evidence="2" key="1">
    <citation type="submission" date="2018-07" db="EMBL/GenBank/DDBJ databases">
        <title>Giant CbK-like Caulobacter bacteriophages have genetically divergent genomes.</title>
        <authorList>
            <person name="Wilson K.M."/>
            <person name="Ely B."/>
        </authorList>
    </citation>
    <scope>NUCLEOTIDE SEQUENCE [LARGE SCALE GENOMIC DNA]</scope>
</reference>